<proteinExistence type="predicted"/>
<reference evidence="1" key="1">
    <citation type="submission" date="2021-06" db="EMBL/GenBank/DDBJ databases">
        <authorList>
            <person name="Kallberg Y."/>
            <person name="Tangrot J."/>
            <person name="Rosling A."/>
        </authorList>
    </citation>
    <scope>NUCLEOTIDE SEQUENCE</scope>
    <source>
        <strain evidence="1">CL356</strain>
    </source>
</reference>
<sequence>MFVNAAQLDVAGPRPTALPPPSILGVLRRPRPVDDRHPELEKKLEKLDPIPDLHNFPTRDGATTPCSSNDVSTSAHQRSRGESNFDDLPTWDSEFDFSVEDLRTWVRDSLDQLAHLRSEVSARLPDLEEVKSHFPDFEFDFELPNLNVDEFLARLSRMEVPNLSSSFGDVKSRIGDLGYEYLPALSERLSNLHSHLKSRSSQLPNGSEFRTMALDKANTILRDFIDTLMYNEEDSPLERTRVILEVEQTAVQVQQALRTSMPLKWRNNEHVLHGYRFIPASEWPTLLLSTFHLHNETANIHTHLLPLLILGPMFAYEAYTATSALTVLPTTLFSIFAMLCLITSVAWHICAGCASPQVMETAARIDYLGIGWLISASIATVVYYSFSCRKMAFSIYLSMNILAGLAGSILPFMQWFNERKHKKWRILPTLLACHSTPSTFPNACGQLTTTATATLCTKRSTKPRHYLQDGQIGSGEEVTPFGTLLLSPLFCYIEMRFLHSPRGWEGNAVMSGDGTDELCIIFDILFRQKLGRWFPDTPAASPIDGGTIECI</sequence>
<keyword evidence="2" id="KW-1185">Reference proteome</keyword>
<accession>A0ACA9L2S8</accession>
<protein>
    <submittedName>
        <fullName evidence="1">3834_t:CDS:1</fullName>
    </submittedName>
</protein>
<evidence type="ECO:0000313" key="1">
    <source>
        <dbReference type="EMBL" id="CAG8507760.1"/>
    </source>
</evidence>
<evidence type="ECO:0000313" key="2">
    <source>
        <dbReference type="Proteomes" id="UP000789525"/>
    </source>
</evidence>
<name>A0ACA9L2S8_9GLOM</name>
<dbReference type="EMBL" id="CAJVPT010004395">
    <property type="protein sequence ID" value="CAG8507760.1"/>
    <property type="molecule type" value="Genomic_DNA"/>
</dbReference>
<comment type="caution">
    <text evidence="1">The sequence shown here is derived from an EMBL/GenBank/DDBJ whole genome shotgun (WGS) entry which is preliminary data.</text>
</comment>
<organism evidence="1 2">
    <name type="scientific">Acaulospora colombiana</name>
    <dbReference type="NCBI Taxonomy" id="27376"/>
    <lineage>
        <taxon>Eukaryota</taxon>
        <taxon>Fungi</taxon>
        <taxon>Fungi incertae sedis</taxon>
        <taxon>Mucoromycota</taxon>
        <taxon>Glomeromycotina</taxon>
        <taxon>Glomeromycetes</taxon>
        <taxon>Diversisporales</taxon>
        <taxon>Acaulosporaceae</taxon>
        <taxon>Acaulospora</taxon>
    </lineage>
</organism>
<dbReference type="Proteomes" id="UP000789525">
    <property type="component" value="Unassembled WGS sequence"/>
</dbReference>
<gene>
    <name evidence="1" type="ORF">ACOLOM_LOCUS3083</name>
</gene>